<proteinExistence type="predicted"/>
<keyword evidence="2" id="KW-1185">Reference proteome</keyword>
<dbReference type="Proteomes" id="UP000814033">
    <property type="component" value="Unassembled WGS sequence"/>
</dbReference>
<comment type="caution">
    <text evidence="1">The sequence shown here is derived from an EMBL/GenBank/DDBJ whole genome shotgun (WGS) entry which is preliminary data.</text>
</comment>
<evidence type="ECO:0000313" key="1">
    <source>
        <dbReference type="EMBL" id="KAI0043874.1"/>
    </source>
</evidence>
<sequence length="216" mass="23818">MSSCTSLEMNLRNTPRSTLVTLSAVLPQCDARPNGSESFSRCLYSSHLLRGISALVLIPHLPPCRVRVLRALSHLCPRPPQHTCPSLCHKPFYLYPHFHPASFIGRRCVTFPYACLASVAFPLARGPHMPLPTSSTSNHPIAHLRLTSVIIIMASTRARCSGRLSTCAVPRYRCGTCTCPVRIMHPQPRFGRGFSCRGGTPNRPLLMTELSTDFAP</sequence>
<protein>
    <submittedName>
        <fullName evidence="1">Uncharacterized protein</fullName>
    </submittedName>
</protein>
<organism evidence="1 2">
    <name type="scientific">Auriscalpium vulgare</name>
    <dbReference type="NCBI Taxonomy" id="40419"/>
    <lineage>
        <taxon>Eukaryota</taxon>
        <taxon>Fungi</taxon>
        <taxon>Dikarya</taxon>
        <taxon>Basidiomycota</taxon>
        <taxon>Agaricomycotina</taxon>
        <taxon>Agaricomycetes</taxon>
        <taxon>Russulales</taxon>
        <taxon>Auriscalpiaceae</taxon>
        <taxon>Auriscalpium</taxon>
    </lineage>
</organism>
<name>A0ACB8RIW1_9AGAM</name>
<reference evidence="1" key="1">
    <citation type="submission" date="2021-02" db="EMBL/GenBank/DDBJ databases">
        <authorList>
            <consortium name="DOE Joint Genome Institute"/>
            <person name="Ahrendt S."/>
            <person name="Looney B.P."/>
            <person name="Miyauchi S."/>
            <person name="Morin E."/>
            <person name="Drula E."/>
            <person name="Courty P.E."/>
            <person name="Chicoki N."/>
            <person name="Fauchery L."/>
            <person name="Kohler A."/>
            <person name="Kuo A."/>
            <person name="Labutti K."/>
            <person name="Pangilinan J."/>
            <person name="Lipzen A."/>
            <person name="Riley R."/>
            <person name="Andreopoulos W."/>
            <person name="He G."/>
            <person name="Johnson J."/>
            <person name="Barry K.W."/>
            <person name="Grigoriev I.V."/>
            <person name="Nagy L."/>
            <person name="Hibbett D."/>
            <person name="Henrissat B."/>
            <person name="Matheny P.B."/>
            <person name="Labbe J."/>
            <person name="Martin F."/>
        </authorList>
    </citation>
    <scope>NUCLEOTIDE SEQUENCE</scope>
    <source>
        <strain evidence="1">FP105234-sp</strain>
    </source>
</reference>
<accession>A0ACB8RIW1</accession>
<dbReference type="EMBL" id="MU276001">
    <property type="protein sequence ID" value="KAI0043874.1"/>
    <property type="molecule type" value="Genomic_DNA"/>
</dbReference>
<gene>
    <name evidence="1" type="ORF">FA95DRAFT_334523</name>
</gene>
<evidence type="ECO:0000313" key="2">
    <source>
        <dbReference type="Proteomes" id="UP000814033"/>
    </source>
</evidence>
<reference evidence="1" key="2">
    <citation type="journal article" date="2022" name="New Phytol.">
        <title>Evolutionary transition to the ectomycorrhizal habit in the genomes of a hyperdiverse lineage of mushroom-forming fungi.</title>
        <authorList>
            <person name="Looney B."/>
            <person name="Miyauchi S."/>
            <person name="Morin E."/>
            <person name="Drula E."/>
            <person name="Courty P.E."/>
            <person name="Kohler A."/>
            <person name="Kuo A."/>
            <person name="LaButti K."/>
            <person name="Pangilinan J."/>
            <person name="Lipzen A."/>
            <person name="Riley R."/>
            <person name="Andreopoulos W."/>
            <person name="He G."/>
            <person name="Johnson J."/>
            <person name="Nolan M."/>
            <person name="Tritt A."/>
            <person name="Barry K.W."/>
            <person name="Grigoriev I.V."/>
            <person name="Nagy L.G."/>
            <person name="Hibbett D."/>
            <person name="Henrissat B."/>
            <person name="Matheny P.B."/>
            <person name="Labbe J."/>
            <person name="Martin F.M."/>
        </authorList>
    </citation>
    <scope>NUCLEOTIDE SEQUENCE</scope>
    <source>
        <strain evidence="1">FP105234-sp</strain>
    </source>
</reference>